<reference evidence="1" key="1">
    <citation type="submission" date="2022-08" db="UniProtKB">
        <authorList>
            <consortium name="EnsemblMetazoa"/>
        </authorList>
    </citation>
    <scope>IDENTIFICATION</scope>
    <source>
        <strain evidence="1">EBRO</strain>
    </source>
</reference>
<dbReference type="STRING" id="41427.A0A182ITS9"/>
<protein>
    <submittedName>
        <fullName evidence="1">Uncharacterized protein</fullName>
    </submittedName>
</protein>
<dbReference type="Gene3D" id="3.30.300.130">
    <property type="entry name" value="Fe-S cluster assembly (FSCA)"/>
    <property type="match status" value="1"/>
</dbReference>
<dbReference type="AlphaFoldDB" id="A0A182ITS9"/>
<accession>A0A182ITS9</accession>
<sequence length="68" mass="7582">MLGSRSSCPSSIVTLKNGVQNLHQLYIPEKVSAKPVKDEVETITEEEFSRFEKQIRQKDGADADKTSS</sequence>
<organism evidence="1">
    <name type="scientific">Anopheles atroparvus</name>
    <name type="common">European mosquito</name>
    <dbReference type="NCBI Taxonomy" id="41427"/>
    <lineage>
        <taxon>Eukaryota</taxon>
        <taxon>Metazoa</taxon>
        <taxon>Ecdysozoa</taxon>
        <taxon>Arthropoda</taxon>
        <taxon>Hexapoda</taxon>
        <taxon>Insecta</taxon>
        <taxon>Pterygota</taxon>
        <taxon>Neoptera</taxon>
        <taxon>Endopterygota</taxon>
        <taxon>Diptera</taxon>
        <taxon>Nematocera</taxon>
        <taxon>Culicoidea</taxon>
        <taxon>Culicidae</taxon>
        <taxon>Anophelinae</taxon>
        <taxon>Anopheles</taxon>
    </lineage>
</organism>
<proteinExistence type="predicted"/>
<evidence type="ECO:0000313" key="1">
    <source>
        <dbReference type="EnsemblMetazoa" id="AATE005350-PA.1"/>
    </source>
</evidence>
<dbReference type="InterPro" id="IPR034904">
    <property type="entry name" value="FSCA_dom_sf"/>
</dbReference>
<name>A0A182ITS9_ANOAO</name>
<dbReference type="EnsemblMetazoa" id="AATE005350-RA">
    <property type="protein sequence ID" value="AATE005350-PA.1"/>
    <property type="gene ID" value="AATE005350"/>
</dbReference>
<dbReference type="VEuPathDB" id="VectorBase:AATE005350"/>